<feature type="binding site" evidence="2">
    <location>
        <position position="356"/>
    </location>
    <ligand>
        <name>Mn(2+)</name>
        <dbReference type="ChEBI" id="CHEBI:29035"/>
        <label>2</label>
    </ligand>
</feature>
<protein>
    <submittedName>
        <fullName evidence="4">Amidohydrolase</fullName>
    </submittedName>
</protein>
<dbReference type="Gene3D" id="3.40.630.10">
    <property type="entry name" value="Zn peptidases"/>
    <property type="match status" value="1"/>
</dbReference>
<dbReference type="PANTHER" id="PTHR11014">
    <property type="entry name" value="PEPTIDASE M20 FAMILY MEMBER"/>
    <property type="match status" value="1"/>
</dbReference>
<accession>A0A9E2NK67</accession>
<keyword evidence="2" id="KW-0479">Metal-binding</keyword>
<proteinExistence type="predicted"/>
<evidence type="ECO:0000259" key="3">
    <source>
        <dbReference type="Pfam" id="PF07687"/>
    </source>
</evidence>
<dbReference type="Pfam" id="PF01546">
    <property type="entry name" value="Peptidase_M20"/>
    <property type="match status" value="1"/>
</dbReference>
<dbReference type="CDD" id="cd03886">
    <property type="entry name" value="M20_Acy1"/>
    <property type="match status" value="1"/>
</dbReference>
<evidence type="ECO:0000313" key="5">
    <source>
        <dbReference type="Proteomes" id="UP000824229"/>
    </source>
</evidence>
<dbReference type="SUPFAM" id="SSF53187">
    <property type="entry name" value="Zn-dependent exopeptidases"/>
    <property type="match status" value="1"/>
</dbReference>
<dbReference type="InterPro" id="IPR002933">
    <property type="entry name" value="Peptidase_M20"/>
</dbReference>
<dbReference type="InterPro" id="IPR036264">
    <property type="entry name" value="Bact_exopeptidase_dim_dom"/>
</dbReference>
<feature type="binding site" evidence="2">
    <location>
        <position position="100"/>
    </location>
    <ligand>
        <name>Mn(2+)</name>
        <dbReference type="ChEBI" id="CHEBI:29035"/>
        <label>2</label>
    </ligand>
</feature>
<keyword evidence="1" id="KW-0378">Hydrolase</keyword>
<organism evidence="4 5">
    <name type="scientific">Candidatus Cellulosilyticum pullistercoris</name>
    <dbReference type="NCBI Taxonomy" id="2838521"/>
    <lineage>
        <taxon>Bacteria</taxon>
        <taxon>Bacillati</taxon>
        <taxon>Bacillota</taxon>
        <taxon>Clostridia</taxon>
        <taxon>Lachnospirales</taxon>
        <taxon>Cellulosilyticaceae</taxon>
        <taxon>Cellulosilyticum</taxon>
    </lineage>
</organism>
<feature type="domain" description="Peptidase M20 dimerisation" evidence="3">
    <location>
        <begin position="181"/>
        <end position="277"/>
    </location>
</feature>
<dbReference type="PIRSF" id="PIRSF005962">
    <property type="entry name" value="Pept_M20D_amidohydro"/>
    <property type="match status" value="1"/>
</dbReference>
<dbReference type="GO" id="GO:0046872">
    <property type="term" value="F:metal ion binding"/>
    <property type="evidence" value="ECO:0007669"/>
    <property type="project" value="UniProtKB-KW"/>
</dbReference>
<dbReference type="FunFam" id="3.30.70.360:FF:000001">
    <property type="entry name" value="N-acetyldiaminopimelate deacetylase"/>
    <property type="match status" value="1"/>
</dbReference>
<reference evidence="4" key="1">
    <citation type="journal article" date="2021" name="PeerJ">
        <title>Extensive microbial diversity within the chicken gut microbiome revealed by metagenomics and culture.</title>
        <authorList>
            <person name="Gilroy R."/>
            <person name="Ravi A."/>
            <person name="Getino M."/>
            <person name="Pursley I."/>
            <person name="Horton D.L."/>
            <person name="Alikhan N.F."/>
            <person name="Baker D."/>
            <person name="Gharbi K."/>
            <person name="Hall N."/>
            <person name="Watson M."/>
            <person name="Adriaenssens E.M."/>
            <person name="Foster-Nyarko E."/>
            <person name="Jarju S."/>
            <person name="Secka A."/>
            <person name="Antonio M."/>
            <person name="Oren A."/>
            <person name="Chaudhuri R.R."/>
            <person name="La Ragione R."/>
            <person name="Hildebrand F."/>
            <person name="Pallen M.J."/>
        </authorList>
    </citation>
    <scope>NUCLEOTIDE SEQUENCE</scope>
    <source>
        <strain evidence="4">B5-657</strain>
    </source>
</reference>
<feature type="binding site" evidence="2">
    <location>
        <position position="134"/>
    </location>
    <ligand>
        <name>Mn(2+)</name>
        <dbReference type="ChEBI" id="CHEBI:29035"/>
        <label>2</label>
    </ligand>
</feature>
<keyword evidence="2" id="KW-0464">Manganese</keyword>
<dbReference type="Proteomes" id="UP000824229">
    <property type="component" value="Unassembled WGS sequence"/>
</dbReference>
<dbReference type="PANTHER" id="PTHR11014:SF63">
    <property type="entry name" value="METALLOPEPTIDASE, PUTATIVE (AFU_ORTHOLOGUE AFUA_6G09600)-RELATED"/>
    <property type="match status" value="1"/>
</dbReference>
<gene>
    <name evidence="4" type="ORF">H9872_01180</name>
</gene>
<dbReference type="NCBIfam" id="TIGR01891">
    <property type="entry name" value="amidohydrolases"/>
    <property type="match status" value="1"/>
</dbReference>
<evidence type="ECO:0000256" key="2">
    <source>
        <dbReference type="PIRSR" id="PIRSR005962-1"/>
    </source>
</evidence>
<feature type="binding site" evidence="2">
    <location>
        <position position="160"/>
    </location>
    <ligand>
        <name>Mn(2+)</name>
        <dbReference type="ChEBI" id="CHEBI:29035"/>
        <label>2</label>
    </ligand>
</feature>
<dbReference type="GO" id="GO:0050118">
    <property type="term" value="F:N-acetyldiaminopimelate deacetylase activity"/>
    <property type="evidence" value="ECO:0007669"/>
    <property type="project" value="UniProtKB-ARBA"/>
</dbReference>
<dbReference type="AlphaFoldDB" id="A0A9E2NK67"/>
<dbReference type="GO" id="GO:0019877">
    <property type="term" value="P:diaminopimelate biosynthetic process"/>
    <property type="evidence" value="ECO:0007669"/>
    <property type="project" value="UniProtKB-ARBA"/>
</dbReference>
<comment type="cofactor">
    <cofactor evidence="2">
        <name>Mn(2+)</name>
        <dbReference type="ChEBI" id="CHEBI:29035"/>
    </cofactor>
    <text evidence="2">The Mn(2+) ion enhances activity.</text>
</comment>
<dbReference type="Pfam" id="PF07687">
    <property type="entry name" value="M20_dimer"/>
    <property type="match status" value="1"/>
</dbReference>
<dbReference type="Gene3D" id="3.30.70.360">
    <property type="match status" value="1"/>
</dbReference>
<reference evidence="4" key="2">
    <citation type="submission" date="2021-04" db="EMBL/GenBank/DDBJ databases">
        <authorList>
            <person name="Gilroy R."/>
        </authorList>
    </citation>
    <scope>NUCLEOTIDE SEQUENCE</scope>
    <source>
        <strain evidence="4">B5-657</strain>
    </source>
</reference>
<evidence type="ECO:0000256" key="1">
    <source>
        <dbReference type="ARBA" id="ARBA00022801"/>
    </source>
</evidence>
<evidence type="ECO:0000313" key="4">
    <source>
        <dbReference type="EMBL" id="MBU3803359.1"/>
    </source>
</evidence>
<dbReference type="EMBL" id="JAHLFQ010000022">
    <property type="protein sequence ID" value="MBU3803359.1"/>
    <property type="molecule type" value="Genomic_DNA"/>
</dbReference>
<comment type="caution">
    <text evidence="4">The sequence shown here is derived from an EMBL/GenBank/DDBJ whole genome shotgun (WGS) entry which is preliminary data.</text>
</comment>
<sequence length="395" mass="43264">MNGILEAAMELENELVKNRRHIHSNPEIGLELEKTTAYVIQQLEEMGIEPKLISKSAITAKIGQGGKTILLRADMDALPMEENAELSFKSCNHYAHLCGHDMHTATLLGVAKVLKAREAELKGTVLLMFQPGEEIGQGAKSMLDAGLLTDNKVDAAMALHVSAEIEPGKMEYKQGVGSASMDTFLVKIQGKGAHSSTPHLGIDPLMIVNTLYTMLNSLVGREADPFQTAVLTIGKMGGGTAANIIPDTAVLEGGLRCFDKETRNHLSKRIYEIIDEVVRTMRGSYTIQKFYTPSIYNDPVLCNAMTPYIEEIIGKENFTLSDKPLSGTEDFSYISEEVPSMYMWLGAGNKDNYPLHNPNVVFDEKALPIGVAVLANCAMNWLKDNATNEEEVGNE</sequence>
<feature type="binding site" evidence="2">
    <location>
        <position position="98"/>
    </location>
    <ligand>
        <name>Mn(2+)</name>
        <dbReference type="ChEBI" id="CHEBI:29035"/>
        <label>2</label>
    </ligand>
</feature>
<name>A0A9E2NK67_9FIRM</name>
<dbReference type="InterPro" id="IPR017439">
    <property type="entry name" value="Amidohydrolase"/>
</dbReference>
<dbReference type="InterPro" id="IPR011650">
    <property type="entry name" value="Peptidase_M20_dimer"/>
</dbReference>
<dbReference type="SUPFAM" id="SSF55031">
    <property type="entry name" value="Bacterial exopeptidase dimerisation domain"/>
    <property type="match status" value="1"/>
</dbReference>